<evidence type="ECO:0000313" key="3">
    <source>
        <dbReference type="Proteomes" id="UP001500902"/>
    </source>
</evidence>
<dbReference type="Proteomes" id="UP001500902">
    <property type="component" value="Unassembled WGS sequence"/>
</dbReference>
<dbReference type="EMBL" id="BAAAZP010000241">
    <property type="protein sequence ID" value="GAA3720103.1"/>
    <property type="molecule type" value="Genomic_DNA"/>
</dbReference>
<organism evidence="2 3">
    <name type="scientific">Nonomuraea antimicrobica</name>
    <dbReference type="NCBI Taxonomy" id="561173"/>
    <lineage>
        <taxon>Bacteria</taxon>
        <taxon>Bacillati</taxon>
        <taxon>Actinomycetota</taxon>
        <taxon>Actinomycetes</taxon>
        <taxon>Streptosporangiales</taxon>
        <taxon>Streptosporangiaceae</taxon>
        <taxon>Nonomuraea</taxon>
    </lineage>
</organism>
<evidence type="ECO:0000313" key="2">
    <source>
        <dbReference type="EMBL" id="GAA3720103.1"/>
    </source>
</evidence>
<keyword evidence="3" id="KW-1185">Reference proteome</keyword>
<protein>
    <recommendedName>
        <fullName evidence="1">Alpha-N-acetylglucosaminidase C-terminal domain-containing protein</fullName>
    </recommendedName>
</protein>
<feature type="domain" description="Alpha-N-acetylglucosaminidase C-terminal" evidence="1">
    <location>
        <begin position="100"/>
        <end position="306"/>
    </location>
</feature>
<comment type="caution">
    <text evidence="2">The sequence shown here is derived from an EMBL/GenBank/DDBJ whole genome shotgun (WGS) entry which is preliminary data.</text>
</comment>
<dbReference type="InterPro" id="IPR007781">
    <property type="entry name" value="NAGLU"/>
</dbReference>
<dbReference type="InterPro" id="IPR024732">
    <property type="entry name" value="NAGLU_C"/>
</dbReference>
<proteinExistence type="predicted"/>
<evidence type="ECO:0000259" key="1">
    <source>
        <dbReference type="Pfam" id="PF12972"/>
    </source>
</evidence>
<dbReference type="Pfam" id="PF12972">
    <property type="entry name" value="NAGLU_C"/>
    <property type="match status" value="1"/>
</dbReference>
<dbReference type="RefSeq" id="WP_344897247.1">
    <property type="nucleotide sequence ID" value="NZ_BAAAZP010000241.1"/>
</dbReference>
<name>A0ABP7EJL6_9ACTN</name>
<gene>
    <name evidence="2" type="ORF">GCM10022224_102500</name>
</gene>
<sequence>MVFTDGRSRPDWPASDTPHYDAVADAFYAEQHRLFEASGMWAVDLLHEGGKSGGVPPDEAARGVEAGMRRADPAYTWVLQAWVGNPRRELLDAVDRERLLPSLRANQASAVGPRALGYPAGALVPALRLMLSGAPGELTPGFRFDLVDLARQVVDDEARRILPALAEAADAKDLDRYDRLVALFLDGVDGQDAVLSTDENFLLGHWVADVRRWAGSPAESVRLATEAKRLLTSWGYEDSFVLTEYATRSWAGLVGGYFRSRWERWFAEVRKALTAEPTTAVDWYRFTADWVEPDVEFAAVPSGAPVSAPPRGAAAGTVHAVGNRVK</sequence>
<reference evidence="3" key="1">
    <citation type="journal article" date="2019" name="Int. J. Syst. Evol. Microbiol.">
        <title>The Global Catalogue of Microorganisms (GCM) 10K type strain sequencing project: providing services to taxonomists for standard genome sequencing and annotation.</title>
        <authorList>
            <consortium name="The Broad Institute Genomics Platform"/>
            <consortium name="The Broad Institute Genome Sequencing Center for Infectious Disease"/>
            <person name="Wu L."/>
            <person name="Ma J."/>
        </authorList>
    </citation>
    <scope>NUCLEOTIDE SEQUENCE [LARGE SCALE GENOMIC DNA]</scope>
    <source>
        <strain evidence="3">JCM 16904</strain>
    </source>
</reference>
<dbReference type="PANTHER" id="PTHR12872:SF1">
    <property type="entry name" value="ALPHA-N-ACETYLGLUCOSAMINIDASE"/>
    <property type="match status" value="1"/>
</dbReference>
<accession>A0ABP7EJL6</accession>
<dbReference type="Gene3D" id="1.20.120.670">
    <property type="entry name" value="N-acetyl-b-d-glucoasminidase"/>
    <property type="match status" value="1"/>
</dbReference>
<dbReference type="PANTHER" id="PTHR12872">
    <property type="entry name" value="ALPHA-N-ACETYLGLUCOSAMINIDASE"/>
    <property type="match status" value="1"/>
</dbReference>